<dbReference type="PANTHER" id="PTHR43717">
    <property type="entry name" value="ANAEROBIC NITRIC OXIDE REDUCTASE FLAVORUBREDOXIN"/>
    <property type="match status" value="1"/>
</dbReference>
<dbReference type="SMART" id="SM00849">
    <property type="entry name" value="Lactamase_B"/>
    <property type="match status" value="1"/>
</dbReference>
<dbReference type="SUPFAM" id="SSF52218">
    <property type="entry name" value="Flavoproteins"/>
    <property type="match status" value="1"/>
</dbReference>
<accession>A0A7C0ZE77</accession>
<dbReference type="GO" id="GO:0009055">
    <property type="term" value="F:electron transfer activity"/>
    <property type="evidence" value="ECO:0007669"/>
    <property type="project" value="InterPro"/>
</dbReference>
<evidence type="ECO:0000313" key="3">
    <source>
        <dbReference type="EMBL" id="HDI83559.1"/>
    </source>
</evidence>
<comment type="caution">
    <text evidence="3">The sequence shown here is derived from an EMBL/GenBank/DDBJ whole genome shotgun (WGS) entry which is preliminary data.</text>
</comment>
<name>A0A7C0ZE77_UNCW3</name>
<dbReference type="InterPro" id="IPR001279">
    <property type="entry name" value="Metallo-B-lactamas"/>
</dbReference>
<dbReference type="InterPro" id="IPR036866">
    <property type="entry name" value="RibonucZ/Hydroxyglut_hydro"/>
</dbReference>
<dbReference type="InterPro" id="IPR016440">
    <property type="entry name" value="Rubredoxin-O_OxRdtase"/>
</dbReference>
<dbReference type="PANTHER" id="PTHR43717:SF1">
    <property type="entry name" value="ANAEROBIC NITRIC OXIDE REDUCTASE FLAVORUBREDOXIN"/>
    <property type="match status" value="1"/>
</dbReference>
<comment type="similarity">
    <text evidence="1">In the N-terminal section; belongs to the zinc metallo-hydrolase group 3 family.</text>
</comment>
<dbReference type="GO" id="GO:0046872">
    <property type="term" value="F:metal ion binding"/>
    <property type="evidence" value="ECO:0007669"/>
    <property type="project" value="InterPro"/>
</dbReference>
<reference evidence="3" key="1">
    <citation type="journal article" date="2020" name="mSystems">
        <title>Genome- and Community-Level Interaction Insights into Carbon Utilization and Element Cycling Functions of Hydrothermarchaeota in Hydrothermal Sediment.</title>
        <authorList>
            <person name="Zhou Z."/>
            <person name="Liu Y."/>
            <person name="Xu W."/>
            <person name="Pan J."/>
            <person name="Luo Z.H."/>
            <person name="Li M."/>
        </authorList>
    </citation>
    <scope>NUCLEOTIDE SEQUENCE [LARGE SCALE GENOMIC DNA]</scope>
    <source>
        <strain evidence="3">HyVt-102</strain>
    </source>
</reference>
<sequence>MAVFKLNDRVFYVGAIHNERRVFDQLIPLPDGTTYNAYIIRGSDKTALIDTVDPEKREDLFKNLEELGVDKIDYVIANHAEQDHSGSIPFVLERYPMAKVVTNEKCKNFLKDLLHLRKNDFITISDGEELSLGDRTLKFVFTPWVHWPETMVTFLEEDGILFSCDFFGSHLAKTIPFIEEDPRVIEDAKRYYAEIMMPFRPTVRRNVDKVKALNPRIIAPSHGPVYKKPEIIINAYLDWTSENVKNQVVLPYVSMHGSTKVMVDYLIDRLTENGIEVFPFDLSVTDIGKLAMTLVDSATLILATPQFLGGAHPLAVYAAFLVNVLRPKLKYIGLVGSFGWGGMMVEQIKGLVGNIKAELIEPVLIKGLPDAESIRSLDSLIENVIKKHGEAGLL</sequence>
<dbReference type="GO" id="GO:0010181">
    <property type="term" value="F:FMN binding"/>
    <property type="evidence" value="ECO:0007669"/>
    <property type="project" value="InterPro"/>
</dbReference>
<protein>
    <submittedName>
        <fullName evidence="3">FprA family A-type flavoprotein</fullName>
    </submittedName>
</protein>
<dbReference type="GO" id="GO:0016491">
    <property type="term" value="F:oxidoreductase activity"/>
    <property type="evidence" value="ECO:0007669"/>
    <property type="project" value="InterPro"/>
</dbReference>
<dbReference type="PIRSF" id="PIRSF005243">
    <property type="entry name" value="ROO"/>
    <property type="match status" value="1"/>
</dbReference>
<dbReference type="EMBL" id="DQWE01000341">
    <property type="protein sequence ID" value="HDI83559.1"/>
    <property type="molecule type" value="Genomic_DNA"/>
</dbReference>
<gene>
    <name evidence="3" type="ORF">ENF18_07210</name>
</gene>
<dbReference type="PROSITE" id="PS50902">
    <property type="entry name" value="FLAVODOXIN_LIKE"/>
    <property type="match status" value="1"/>
</dbReference>
<evidence type="ECO:0000259" key="2">
    <source>
        <dbReference type="PROSITE" id="PS50902"/>
    </source>
</evidence>
<dbReference type="Pfam" id="PF19583">
    <property type="entry name" value="ODP"/>
    <property type="match status" value="1"/>
</dbReference>
<dbReference type="SUPFAM" id="SSF56281">
    <property type="entry name" value="Metallo-hydrolase/oxidoreductase"/>
    <property type="match status" value="1"/>
</dbReference>
<dbReference type="InterPro" id="IPR045761">
    <property type="entry name" value="ODP_dom"/>
</dbReference>
<dbReference type="InterPro" id="IPR008254">
    <property type="entry name" value="Flavodoxin/NO_synth"/>
</dbReference>
<proteinExistence type="inferred from homology"/>
<dbReference type="AlphaFoldDB" id="A0A7C0ZE77"/>
<dbReference type="InterPro" id="IPR029039">
    <property type="entry name" value="Flavoprotein-like_sf"/>
</dbReference>
<dbReference type="CDD" id="cd07709">
    <property type="entry name" value="flavodiiron_proteins_MBL-fold"/>
    <property type="match status" value="1"/>
</dbReference>
<evidence type="ECO:0000256" key="1">
    <source>
        <dbReference type="ARBA" id="ARBA00007121"/>
    </source>
</evidence>
<organism evidence="3">
    <name type="scientific">candidate division WOR-3 bacterium</name>
    <dbReference type="NCBI Taxonomy" id="2052148"/>
    <lineage>
        <taxon>Bacteria</taxon>
        <taxon>Bacteria division WOR-3</taxon>
    </lineage>
</organism>
<feature type="domain" description="Flavodoxin-like" evidence="2">
    <location>
        <begin position="248"/>
        <end position="385"/>
    </location>
</feature>
<dbReference type="Gene3D" id="3.40.50.360">
    <property type="match status" value="1"/>
</dbReference>
<dbReference type="Gene3D" id="3.60.15.10">
    <property type="entry name" value="Ribonuclease Z/Hydroxyacylglutathione hydrolase-like"/>
    <property type="match status" value="1"/>
</dbReference>
<dbReference type="Proteomes" id="UP000885847">
    <property type="component" value="Unassembled WGS sequence"/>
</dbReference>